<gene>
    <name evidence="3" type="ORF">GPM918_LOCUS28037</name>
    <name evidence="2" type="ORF">OVA965_LOCUS12788</name>
    <name evidence="5" type="ORF">SRO942_LOCUS28481</name>
    <name evidence="4" type="ORF">TMI583_LOCUS12790</name>
</gene>
<evidence type="ECO:0000256" key="1">
    <source>
        <dbReference type="SAM" id="SignalP"/>
    </source>
</evidence>
<accession>A0A815D3F8</accession>
<organism evidence="3 6">
    <name type="scientific">Didymodactylos carnosus</name>
    <dbReference type="NCBI Taxonomy" id="1234261"/>
    <lineage>
        <taxon>Eukaryota</taxon>
        <taxon>Metazoa</taxon>
        <taxon>Spiralia</taxon>
        <taxon>Gnathifera</taxon>
        <taxon>Rotifera</taxon>
        <taxon>Eurotatoria</taxon>
        <taxon>Bdelloidea</taxon>
        <taxon>Philodinida</taxon>
        <taxon>Philodinidae</taxon>
        <taxon>Didymodactylos</taxon>
    </lineage>
</organism>
<dbReference type="SUPFAM" id="SSF53474">
    <property type="entry name" value="alpha/beta-Hydrolases"/>
    <property type="match status" value="1"/>
</dbReference>
<sequence>MNIGLRHIKCLLITATAVLLTTATTTTTTIASDYESQTGLNYPQSLIDLACLASTFPSRFDKRHKGDEINNNNTCSVQILHNYTEITQIKDLVYDEQDKSFIANPYPTLGIKGLHLKVFDKKSGARKKHRELLLAAAFLGIDANDNQSVFIVIRHQEHDSLLTDEMNEMMSLFGPAATVDHQQGNREVFGTATVASFMRFIRQQLGLDWLVQAIQMFNKIQLHYTKQSKKVEFILSGFSSGGLYATALALYFNHPSITFASTGVEDILNDYYSHLFVNKREKSPPIYNFAHKLDPILQLDCQLGTVCVFSNEDSKMKKKTDKELEHLHLSTIFDINEPCILQWLRHSNKWICVTADRYNSKYGSCKRERQRWKERMKLTAKDEKAGRLDL</sequence>
<dbReference type="OrthoDB" id="9976485at2759"/>
<proteinExistence type="predicted"/>
<name>A0A815D3F8_9BILA</name>
<reference evidence="3" key="1">
    <citation type="submission" date="2021-02" db="EMBL/GenBank/DDBJ databases">
        <authorList>
            <person name="Nowell W R."/>
        </authorList>
    </citation>
    <scope>NUCLEOTIDE SEQUENCE</scope>
</reference>
<evidence type="ECO:0000313" key="3">
    <source>
        <dbReference type="EMBL" id="CAF1291004.1"/>
    </source>
</evidence>
<dbReference type="Proteomes" id="UP000681722">
    <property type="component" value="Unassembled WGS sequence"/>
</dbReference>
<dbReference type="Proteomes" id="UP000682733">
    <property type="component" value="Unassembled WGS sequence"/>
</dbReference>
<dbReference type="EMBL" id="CAJOBC010032726">
    <property type="protein sequence ID" value="CAF4096889.1"/>
    <property type="molecule type" value="Genomic_DNA"/>
</dbReference>
<evidence type="ECO:0000313" key="6">
    <source>
        <dbReference type="Proteomes" id="UP000663829"/>
    </source>
</evidence>
<dbReference type="AlphaFoldDB" id="A0A815D3F8"/>
<protein>
    <recommendedName>
        <fullName evidence="7">Fungal lipase-like domain-containing protein</fullName>
    </recommendedName>
</protein>
<evidence type="ECO:0000313" key="2">
    <source>
        <dbReference type="EMBL" id="CAF0964686.1"/>
    </source>
</evidence>
<feature type="signal peptide" evidence="1">
    <location>
        <begin position="1"/>
        <end position="23"/>
    </location>
</feature>
<comment type="caution">
    <text evidence="3">The sequence shown here is derived from an EMBL/GenBank/DDBJ whole genome shotgun (WGS) entry which is preliminary data.</text>
</comment>
<evidence type="ECO:0000313" key="5">
    <source>
        <dbReference type="EMBL" id="CAF4096889.1"/>
    </source>
</evidence>
<dbReference type="InterPro" id="IPR029058">
    <property type="entry name" value="AB_hydrolase_fold"/>
</dbReference>
<dbReference type="Gene3D" id="3.40.50.1820">
    <property type="entry name" value="alpha/beta hydrolase"/>
    <property type="match status" value="1"/>
</dbReference>
<evidence type="ECO:0008006" key="7">
    <source>
        <dbReference type="Google" id="ProtNLM"/>
    </source>
</evidence>
<keyword evidence="6" id="KW-1185">Reference proteome</keyword>
<dbReference type="EMBL" id="CAJOBA010005216">
    <property type="protein sequence ID" value="CAF3736676.1"/>
    <property type="molecule type" value="Genomic_DNA"/>
</dbReference>
<dbReference type="Proteomes" id="UP000663829">
    <property type="component" value="Unassembled WGS sequence"/>
</dbReference>
<evidence type="ECO:0000313" key="4">
    <source>
        <dbReference type="EMBL" id="CAF3736676.1"/>
    </source>
</evidence>
<dbReference type="Proteomes" id="UP000677228">
    <property type="component" value="Unassembled WGS sequence"/>
</dbReference>
<feature type="chain" id="PRO_5036227139" description="Fungal lipase-like domain-containing protein" evidence="1">
    <location>
        <begin position="24"/>
        <end position="390"/>
    </location>
</feature>
<dbReference type="EMBL" id="CAJNOK010005212">
    <property type="protein sequence ID" value="CAF0964686.1"/>
    <property type="molecule type" value="Genomic_DNA"/>
</dbReference>
<keyword evidence="1" id="KW-0732">Signal</keyword>
<dbReference type="EMBL" id="CAJNOQ010012054">
    <property type="protein sequence ID" value="CAF1291004.1"/>
    <property type="molecule type" value="Genomic_DNA"/>
</dbReference>